<dbReference type="CDD" id="cd04048">
    <property type="entry name" value="C2A_Copine"/>
    <property type="match status" value="1"/>
</dbReference>
<keyword evidence="6" id="KW-1185">Reference proteome</keyword>
<dbReference type="GO" id="GO:0071277">
    <property type="term" value="P:cellular response to calcium ion"/>
    <property type="evidence" value="ECO:0007669"/>
    <property type="project" value="TreeGrafter"/>
</dbReference>
<dbReference type="PROSITE" id="PS50004">
    <property type="entry name" value="C2"/>
    <property type="match status" value="2"/>
</dbReference>
<dbReference type="InterPro" id="IPR045052">
    <property type="entry name" value="Copine"/>
</dbReference>
<comment type="caution">
    <text evidence="5">The sequence shown here is derived from an EMBL/GenBank/DDBJ whole genome shotgun (WGS) entry which is preliminary data.</text>
</comment>
<dbReference type="InterPro" id="IPR002035">
    <property type="entry name" value="VWF_A"/>
</dbReference>
<dbReference type="SMART" id="SM00327">
    <property type="entry name" value="VWA"/>
    <property type="match status" value="1"/>
</dbReference>
<comment type="similarity">
    <text evidence="1">Belongs to the copine family.</text>
</comment>
<dbReference type="CDD" id="cd04047">
    <property type="entry name" value="C2B_Copine"/>
    <property type="match status" value="1"/>
</dbReference>
<feature type="compositionally biased region" description="Pro residues" evidence="3">
    <location>
        <begin position="670"/>
        <end position="681"/>
    </location>
</feature>
<protein>
    <submittedName>
        <fullName evidence="5">Copine-9</fullName>
    </submittedName>
</protein>
<dbReference type="PANTHER" id="PTHR10857:SF106">
    <property type="entry name" value="C2 DOMAIN-CONTAINING PROTEIN"/>
    <property type="match status" value="1"/>
</dbReference>
<dbReference type="EMBL" id="JAAAJA010000570">
    <property type="protein sequence ID" value="KAG0251739.1"/>
    <property type="molecule type" value="Genomic_DNA"/>
</dbReference>
<dbReference type="SUPFAM" id="SSF49562">
    <property type="entry name" value="C2 domain (Calcium/lipid-binding domain, CaLB)"/>
    <property type="match status" value="2"/>
</dbReference>
<evidence type="ECO:0000259" key="4">
    <source>
        <dbReference type="PROSITE" id="PS50004"/>
    </source>
</evidence>
<feature type="region of interest" description="Disordered" evidence="3">
    <location>
        <begin position="668"/>
        <end position="709"/>
    </location>
</feature>
<dbReference type="Gene3D" id="2.60.40.150">
    <property type="entry name" value="C2 domain"/>
    <property type="match status" value="1"/>
</dbReference>
<dbReference type="PANTHER" id="PTHR10857">
    <property type="entry name" value="COPINE"/>
    <property type="match status" value="1"/>
</dbReference>
<dbReference type="InterPro" id="IPR037768">
    <property type="entry name" value="C2B_Copine"/>
</dbReference>
<accession>A0A9P6PQ82</accession>
<dbReference type="AlphaFoldDB" id="A0A9P6PQ82"/>
<proteinExistence type="inferred from homology"/>
<organism evidence="5 6">
    <name type="scientific">Mortierella polycephala</name>
    <dbReference type="NCBI Taxonomy" id="41804"/>
    <lineage>
        <taxon>Eukaryota</taxon>
        <taxon>Fungi</taxon>
        <taxon>Fungi incertae sedis</taxon>
        <taxon>Mucoromycota</taxon>
        <taxon>Mortierellomycotina</taxon>
        <taxon>Mortierellomycetes</taxon>
        <taxon>Mortierellales</taxon>
        <taxon>Mortierellaceae</taxon>
        <taxon>Mortierella</taxon>
    </lineage>
</organism>
<dbReference type="SMART" id="SM00239">
    <property type="entry name" value="C2"/>
    <property type="match status" value="2"/>
</dbReference>
<feature type="domain" description="C2" evidence="4">
    <location>
        <begin position="1"/>
        <end position="129"/>
    </location>
</feature>
<evidence type="ECO:0000256" key="3">
    <source>
        <dbReference type="SAM" id="MobiDB-lite"/>
    </source>
</evidence>
<dbReference type="InterPro" id="IPR010734">
    <property type="entry name" value="Copine_C"/>
</dbReference>
<dbReference type="SUPFAM" id="SSF53300">
    <property type="entry name" value="vWA-like"/>
    <property type="match status" value="1"/>
</dbReference>
<dbReference type="Pfam" id="PF07002">
    <property type="entry name" value="Copine"/>
    <property type="match status" value="1"/>
</dbReference>
<evidence type="ECO:0000313" key="5">
    <source>
        <dbReference type="EMBL" id="KAG0251739.1"/>
    </source>
</evidence>
<dbReference type="Proteomes" id="UP000726737">
    <property type="component" value="Unassembled WGS sequence"/>
</dbReference>
<dbReference type="InterPro" id="IPR036465">
    <property type="entry name" value="vWFA_dom_sf"/>
</dbReference>
<feature type="region of interest" description="Disordered" evidence="3">
    <location>
        <begin position="742"/>
        <end position="766"/>
    </location>
</feature>
<evidence type="ECO:0000256" key="2">
    <source>
        <dbReference type="ARBA" id="ARBA00022737"/>
    </source>
</evidence>
<sequence length="766" mass="82140">MYGVPVPMRMPTPPPTARVELKIRCKSLMDRDKTSFSDPQVFLYLINSYTDQWSENPHAKTECVKDTLNPVFVTGLEIDYRFEEVQRLKFVVYDIDKKNGKTKDQDLLGEAETDLGSIIGACGGVKTLFLEHPKYHNLGLSRGEITIRAEEMAYSKRMLNFTIRANDLTKKGLFKTAPSAFIVIQRANENGTFSPVYKSEVVGSNDDPAWKPFSVKESIVCNGDLNRQLKIDVMSHKSSGTHTVIGTTPVFTIAELHRRQFPYVMTIPPMTGSSVLTIQSFTVTEPPTFIDFLVGGGHLNLCVAIDFTASNGDPSTSNSLHFKSPDGDNDYTRAIRRVGGILQCYDTDNKIPVYGFGARINGQVSHAFPLNGDYVNPEVHGVDGILAAYWHALTFAELYGPTNFAPIIREVAGIAKHCQTRVGAYTVLLIITDGAITDMDNTVQAIRKASNLPMSIIIVGVGYARFTNMDALDGDAEGSKITKNSRDLVQFVAAREYKPNNDHGLAAALLAELPDQFITYMTANNIKPLSPIQVDTAAIPAPPTDHHAPLGAVPPGITPGMPIPPVPAPGQHASPAVVPPTVPPASAAPTGLPAQVPQYPPATSQPHFGSPYPPQPYGTNPARPVYPDYAVPSPYGAYSPMDQQYPYRAPGQPYTPPGHPQPAYHGVYPGHPPAGQPPAQPAYPGYSPQPGFAYPARGAEAPHGQPMSAAAPVSAAPVSAASVTPADNLAASVANMVASAPVSVPGQPAQPPHVNVPQAADGAKKA</sequence>
<dbReference type="InterPro" id="IPR035892">
    <property type="entry name" value="C2_domain_sf"/>
</dbReference>
<dbReference type="Gene3D" id="3.40.50.410">
    <property type="entry name" value="von Willebrand factor, type A domain"/>
    <property type="match status" value="1"/>
</dbReference>
<dbReference type="InterPro" id="IPR000008">
    <property type="entry name" value="C2_dom"/>
</dbReference>
<feature type="domain" description="C2" evidence="4">
    <location>
        <begin position="139"/>
        <end position="266"/>
    </location>
</feature>
<dbReference type="GO" id="GO:0005886">
    <property type="term" value="C:plasma membrane"/>
    <property type="evidence" value="ECO:0007669"/>
    <property type="project" value="TreeGrafter"/>
</dbReference>
<name>A0A9P6PQ82_9FUNG</name>
<evidence type="ECO:0000313" key="6">
    <source>
        <dbReference type="Proteomes" id="UP000726737"/>
    </source>
</evidence>
<gene>
    <name evidence="5" type="primary">CPNE9</name>
    <name evidence="5" type="ORF">BG011_007419</name>
</gene>
<dbReference type="GO" id="GO:0005544">
    <property type="term" value="F:calcium-dependent phospholipid binding"/>
    <property type="evidence" value="ECO:0007669"/>
    <property type="project" value="InterPro"/>
</dbReference>
<dbReference type="OrthoDB" id="5855668at2759"/>
<reference evidence="5" key="1">
    <citation type="journal article" date="2020" name="Fungal Divers.">
        <title>Resolving the Mortierellaceae phylogeny through synthesis of multi-gene phylogenetics and phylogenomics.</title>
        <authorList>
            <person name="Vandepol N."/>
            <person name="Liber J."/>
            <person name="Desiro A."/>
            <person name="Na H."/>
            <person name="Kennedy M."/>
            <person name="Barry K."/>
            <person name="Grigoriev I.V."/>
            <person name="Miller A.N."/>
            <person name="O'Donnell K."/>
            <person name="Stajich J.E."/>
            <person name="Bonito G."/>
        </authorList>
    </citation>
    <scope>NUCLEOTIDE SEQUENCE</scope>
    <source>
        <strain evidence="5">KOD948</strain>
    </source>
</reference>
<keyword evidence="2" id="KW-0677">Repeat</keyword>
<dbReference type="Pfam" id="PF00168">
    <property type="entry name" value="C2"/>
    <property type="match status" value="2"/>
</dbReference>
<feature type="region of interest" description="Disordered" evidence="3">
    <location>
        <begin position="566"/>
        <end position="611"/>
    </location>
</feature>
<evidence type="ECO:0000256" key="1">
    <source>
        <dbReference type="ARBA" id="ARBA00009048"/>
    </source>
</evidence>